<dbReference type="Gene3D" id="3.10.350.10">
    <property type="entry name" value="LysM domain"/>
    <property type="match status" value="3"/>
</dbReference>
<dbReference type="InterPro" id="IPR036779">
    <property type="entry name" value="LysM_dom_sf"/>
</dbReference>
<evidence type="ECO:0000256" key="1">
    <source>
        <dbReference type="SAM" id="SignalP"/>
    </source>
</evidence>
<dbReference type="SMART" id="SM00257">
    <property type="entry name" value="LysM"/>
    <property type="match status" value="3"/>
</dbReference>
<dbReference type="Proteomes" id="UP001519343">
    <property type="component" value="Unassembled WGS sequence"/>
</dbReference>
<dbReference type="PROSITE" id="PS51782">
    <property type="entry name" value="LYSM"/>
    <property type="match status" value="3"/>
</dbReference>
<evidence type="ECO:0000259" key="2">
    <source>
        <dbReference type="PROSITE" id="PS51782"/>
    </source>
</evidence>
<dbReference type="PANTHER" id="PTHR33734:SF22">
    <property type="entry name" value="MEMBRANE-BOUND LYTIC MUREIN TRANSGLYCOSYLASE D"/>
    <property type="match status" value="1"/>
</dbReference>
<proteinExistence type="predicted"/>
<feature type="chain" id="PRO_5046071414" evidence="1">
    <location>
        <begin position="28"/>
        <end position="343"/>
    </location>
</feature>
<protein>
    <submittedName>
        <fullName evidence="3">LysM repeat protein</fullName>
    </submittedName>
</protein>
<dbReference type="RefSeq" id="WP_209810932.1">
    <property type="nucleotide sequence ID" value="NZ_JAGGKT010000008.1"/>
</dbReference>
<feature type="signal peptide" evidence="1">
    <location>
        <begin position="1"/>
        <end position="27"/>
    </location>
</feature>
<dbReference type="CDD" id="cd00118">
    <property type="entry name" value="LysM"/>
    <property type="match status" value="3"/>
</dbReference>
<keyword evidence="4" id="KW-1185">Reference proteome</keyword>
<dbReference type="EMBL" id="JAGGKT010000008">
    <property type="protein sequence ID" value="MBP1932904.1"/>
    <property type="molecule type" value="Genomic_DNA"/>
</dbReference>
<name>A0ABS4GRP1_9BACL</name>
<comment type="caution">
    <text evidence="3">The sequence shown here is derived from an EMBL/GenBank/DDBJ whole genome shotgun (WGS) entry which is preliminary data.</text>
</comment>
<evidence type="ECO:0000313" key="4">
    <source>
        <dbReference type="Proteomes" id="UP001519343"/>
    </source>
</evidence>
<feature type="domain" description="LysM" evidence="2">
    <location>
        <begin position="32"/>
        <end position="75"/>
    </location>
</feature>
<organism evidence="3 4">
    <name type="scientific">Ammoniphilus resinae</name>
    <dbReference type="NCBI Taxonomy" id="861532"/>
    <lineage>
        <taxon>Bacteria</taxon>
        <taxon>Bacillati</taxon>
        <taxon>Bacillota</taxon>
        <taxon>Bacilli</taxon>
        <taxon>Bacillales</taxon>
        <taxon>Paenibacillaceae</taxon>
        <taxon>Aneurinibacillus group</taxon>
        <taxon>Ammoniphilus</taxon>
    </lineage>
</organism>
<keyword evidence="1" id="KW-0732">Signal</keyword>
<sequence>MMKQPWKKWIRSGFLCTALLWSGTAVAGAENNSYTVQKGDMLWKIAEKYETTVDQIKAANHLTSDEIRIGQALVIPEKTISYKIQKGDVLWKIAEKYGTTIDKIVALNQITDFNNLLIGQELKIPQQSVSVDSVVPATSSSSAAKPWVEYQTYTVQKGETGWTIALKFGIPFQEFLQLNNMTESSILNIGQKVKVAIHHVPVKVSASSSVEWLDWWTEAQYVFPIGTVTKMTDVATKKSWYVKRTIGANHADSEPLTKEDAAIMKEVWNGEYSWNVRPVLLQVGERTLAASASSMPHSTIEYIMDNDFAGHFDIHFLNSTRHNDGKLDVSHQQAIRVAAAVRW</sequence>
<evidence type="ECO:0000313" key="3">
    <source>
        <dbReference type="EMBL" id="MBP1932904.1"/>
    </source>
</evidence>
<reference evidence="3 4" key="1">
    <citation type="submission" date="2021-03" db="EMBL/GenBank/DDBJ databases">
        <title>Genomic Encyclopedia of Type Strains, Phase IV (KMG-IV): sequencing the most valuable type-strain genomes for metagenomic binning, comparative biology and taxonomic classification.</title>
        <authorList>
            <person name="Goeker M."/>
        </authorList>
    </citation>
    <scope>NUCLEOTIDE SEQUENCE [LARGE SCALE GENOMIC DNA]</scope>
    <source>
        <strain evidence="3 4">DSM 24738</strain>
    </source>
</reference>
<feature type="domain" description="LysM" evidence="2">
    <location>
        <begin position="80"/>
        <end position="124"/>
    </location>
</feature>
<accession>A0ABS4GRP1</accession>
<dbReference type="InterPro" id="IPR018392">
    <property type="entry name" value="LysM"/>
</dbReference>
<dbReference type="PANTHER" id="PTHR33734">
    <property type="entry name" value="LYSM DOMAIN-CONTAINING GPI-ANCHORED PROTEIN 2"/>
    <property type="match status" value="1"/>
</dbReference>
<dbReference type="SUPFAM" id="SSF54106">
    <property type="entry name" value="LysM domain"/>
    <property type="match status" value="3"/>
</dbReference>
<dbReference type="Pfam" id="PF01476">
    <property type="entry name" value="LysM"/>
    <property type="match status" value="3"/>
</dbReference>
<gene>
    <name evidence="3" type="ORF">J2Z37_002915</name>
</gene>
<feature type="domain" description="LysM" evidence="2">
    <location>
        <begin position="151"/>
        <end position="195"/>
    </location>
</feature>